<feature type="compositionally biased region" description="Basic and acidic residues" evidence="1">
    <location>
        <begin position="20"/>
        <end position="29"/>
    </location>
</feature>
<dbReference type="EMBL" id="GBXM01046566">
    <property type="protein sequence ID" value="JAH62011.1"/>
    <property type="molecule type" value="Transcribed_RNA"/>
</dbReference>
<evidence type="ECO:0000313" key="2">
    <source>
        <dbReference type="EMBL" id="JAH62011.1"/>
    </source>
</evidence>
<dbReference type="AlphaFoldDB" id="A0A0E9U844"/>
<sequence>MYSRRDRTRKRNCVTSQEKQNTKPNEKKQTGKVAS</sequence>
<reference evidence="2" key="1">
    <citation type="submission" date="2014-11" db="EMBL/GenBank/DDBJ databases">
        <authorList>
            <person name="Amaro Gonzalez C."/>
        </authorList>
    </citation>
    <scope>NUCLEOTIDE SEQUENCE</scope>
</reference>
<reference evidence="2" key="2">
    <citation type="journal article" date="2015" name="Fish Shellfish Immunol.">
        <title>Early steps in the European eel (Anguilla anguilla)-Vibrio vulnificus interaction in the gills: Role of the RtxA13 toxin.</title>
        <authorList>
            <person name="Callol A."/>
            <person name="Pajuelo D."/>
            <person name="Ebbesson L."/>
            <person name="Teles M."/>
            <person name="MacKenzie S."/>
            <person name="Amaro C."/>
        </authorList>
    </citation>
    <scope>NUCLEOTIDE SEQUENCE</scope>
</reference>
<feature type="region of interest" description="Disordered" evidence="1">
    <location>
        <begin position="1"/>
        <end position="35"/>
    </location>
</feature>
<proteinExistence type="predicted"/>
<accession>A0A0E9U844</accession>
<feature type="compositionally biased region" description="Basic residues" evidence="1">
    <location>
        <begin position="1"/>
        <end position="12"/>
    </location>
</feature>
<name>A0A0E9U844_ANGAN</name>
<evidence type="ECO:0000256" key="1">
    <source>
        <dbReference type="SAM" id="MobiDB-lite"/>
    </source>
</evidence>
<protein>
    <submittedName>
        <fullName evidence="2">Uncharacterized protein</fullName>
    </submittedName>
</protein>
<organism evidence="2">
    <name type="scientific">Anguilla anguilla</name>
    <name type="common">European freshwater eel</name>
    <name type="synonym">Muraena anguilla</name>
    <dbReference type="NCBI Taxonomy" id="7936"/>
    <lineage>
        <taxon>Eukaryota</taxon>
        <taxon>Metazoa</taxon>
        <taxon>Chordata</taxon>
        <taxon>Craniata</taxon>
        <taxon>Vertebrata</taxon>
        <taxon>Euteleostomi</taxon>
        <taxon>Actinopterygii</taxon>
        <taxon>Neopterygii</taxon>
        <taxon>Teleostei</taxon>
        <taxon>Anguilliformes</taxon>
        <taxon>Anguillidae</taxon>
        <taxon>Anguilla</taxon>
    </lineage>
</organism>